<evidence type="ECO:0000256" key="1">
    <source>
        <dbReference type="HAMAP-Rule" id="MF_00991"/>
    </source>
</evidence>
<dbReference type="PANTHER" id="PTHR46832:SF2">
    <property type="entry name" value="FUTALOSINE HYDROLASE"/>
    <property type="match status" value="1"/>
</dbReference>
<dbReference type="RefSeq" id="WP_311677459.1">
    <property type="nucleotide sequence ID" value="NZ_JAVRER010000042.1"/>
</dbReference>
<feature type="domain" description="Nucleoside phosphorylase" evidence="3">
    <location>
        <begin position="76"/>
        <end position="270"/>
    </location>
</feature>
<reference evidence="5" key="1">
    <citation type="submission" date="2023-07" db="EMBL/GenBank/DDBJ databases">
        <title>30 novel species of actinomycetes from the DSMZ collection.</title>
        <authorList>
            <person name="Nouioui I."/>
        </authorList>
    </citation>
    <scope>NUCLEOTIDE SEQUENCE [LARGE SCALE GENOMIC DNA]</scope>
    <source>
        <strain evidence="5">DSM 41982</strain>
    </source>
</reference>
<comment type="pathway">
    <text evidence="1">Quinol/quinone metabolism; menaquinone biosynthesis.</text>
</comment>
<comment type="function">
    <text evidence="1">Catalyzes the hydrolysis of futalosine (FL) to dehypoxanthine futalosine (DHFL) and hypoxanthine, a step in the biosynthesis of menaquinone (MK, vitamin K2).</text>
</comment>
<protein>
    <recommendedName>
        <fullName evidence="1 2">Futalosine hydrolase</fullName>
        <shortName evidence="1">FL hydrolase</shortName>
        <ecNumber evidence="1 2">3.2.2.26</ecNumber>
    </recommendedName>
    <alternativeName>
        <fullName evidence="1">Futalosine nucleosidase</fullName>
    </alternativeName>
    <alternativeName>
        <fullName evidence="1">Menaquinone biosynthetic enzyme MqnB</fullName>
    </alternativeName>
</protein>
<dbReference type="NCBIfam" id="TIGR03664">
    <property type="entry name" value="fut_nucase"/>
    <property type="match status" value="1"/>
</dbReference>
<evidence type="ECO:0000259" key="3">
    <source>
        <dbReference type="Pfam" id="PF01048"/>
    </source>
</evidence>
<comment type="catalytic activity">
    <reaction evidence="1">
        <text>futalosine + H2O = dehypoxanthine futalosine + hypoxanthine</text>
        <dbReference type="Rhea" id="RHEA:25904"/>
        <dbReference type="ChEBI" id="CHEBI:15377"/>
        <dbReference type="ChEBI" id="CHEBI:17368"/>
        <dbReference type="ChEBI" id="CHEBI:58863"/>
        <dbReference type="ChEBI" id="CHEBI:58864"/>
        <dbReference type="EC" id="3.2.2.26"/>
    </reaction>
</comment>
<name>A0ABD5EA89_9ACTN</name>
<proteinExistence type="inferred from homology"/>
<gene>
    <name evidence="1" type="primary">mqnB</name>
    <name evidence="4" type="ORF">RM574_22795</name>
</gene>
<evidence type="ECO:0000313" key="5">
    <source>
        <dbReference type="Proteomes" id="UP001183607"/>
    </source>
</evidence>
<dbReference type="Gene3D" id="3.40.50.1580">
    <property type="entry name" value="Nucleoside phosphorylase domain"/>
    <property type="match status" value="1"/>
</dbReference>
<keyword evidence="1" id="KW-0474">Menaquinone biosynthesis</keyword>
<dbReference type="InterPro" id="IPR000845">
    <property type="entry name" value="Nucleoside_phosphorylase_d"/>
</dbReference>
<evidence type="ECO:0000313" key="4">
    <source>
        <dbReference type="EMBL" id="MDT0418319.1"/>
    </source>
</evidence>
<dbReference type="NCBIfam" id="NF006087">
    <property type="entry name" value="PRK08236.1"/>
    <property type="match status" value="1"/>
</dbReference>
<dbReference type="Pfam" id="PF01048">
    <property type="entry name" value="PNP_UDP_1"/>
    <property type="match status" value="1"/>
</dbReference>
<comment type="similarity">
    <text evidence="1">Belongs to the PNP/UDP phosphorylase family. Futalosine hydrolase subfamily.</text>
</comment>
<dbReference type="SUPFAM" id="SSF53167">
    <property type="entry name" value="Purine and uridine phosphorylases"/>
    <property type="match status" value="1"/>
</dbReference>
<dbReference type="EMBL" id="JAVRER010000042">
    <property type="protein sequence ID" value="MDT0418319.1"/>
    <property type="molecule type" value="Genomic_DNA"/>
</dbReference>
<keyword evidence="1 4" id="KW-0378">Hydrolase</keyword>
<keyword evidence="4" id="KW-0326">Glycosidase</keyword>
<sequence>MRVLIATAVPAERDAVARAFPGRPVPRTLPGGLELLAVPDPLPSDHLFFDPLLAGPLPVAPPLPERGAEAPGAAQAVHLLATGAGPAAAAAGTAAALAVAALDERPYDLVLSAGIGGGFAPLAPLGTLVVAEAMVAADLGAQTAEGFVPVTDLGFGRAVHLPPAALLRDVTRALSPDDAADAEGAPELPPVVVGEALTVSTVTGTAERAAELRGLRPRAASEGMEGFAAAEAAYGYGIPALELRAVSNPVGPRDREAWRIPEALAVLTSAFAALAPVLQEARRYV</sequence>
<accession>A0ABD5EA89</accession>
<dbReference type="PANTHER" id="PTHR46832">
    <property type="entry name" value="5'-METHYLTHIOADENOSINE/S-ADENOSYLHOMOCYSTEINE NUCLEOSIDASE"/>
    <property type="match status" value="1"/>
</dbReference>
<dbReference type="InterPro" id="IPR019963">
    <property type="entry name" value="FL_hydrolase_MqnB"/>
</dbReference>
<organism evidence="4 5">
    <name type="scientific">Streptomyces evansiae</name>
    <dbReference type="NCBI Taxonomy" id="3075535"/>
    <lineage>
        <taxon>Bacteria</taxon>
        <taxon>Bacillati</taxon>
        <taxon>Actinomycetota</taxon>
        <taxon>Actinomycetes</taxon>
        <taxon>Kitasatosporales</taxon>
        <taxon>Streptomycetaceae</taxon>
        <taxon>Streptomyces</taxon>
    </lineage>
</organism>
<dbReference type="EC" id="3.2.2.26" evidence="1 2"/>
<dbReference type="InterPro" id="IPR035994">
    <property type="entry name" value="Nucleoside_phosphorylase_sf"/>
</dbReference>
<comment type="caution">
    <text evidence="4">The sequence shown here is derived from an EMBL/GenBank/DDBJ whole genome shotgun (WGS) entry which is preliminary data.</text>
</comment>
<evidence type="ECO:0000256" key="2">
    <source>
        <dbReference type="NCBIfam" id="TIGR03664"/>
    </source>
</evidence>
<dbReference type="HAMAP" id="MF_00991">
    <property type="entry name" value="MqnB"/>
    <property type="match status" value="1"/>
</dbReference>
<dbReference type="GO" id="GO:0016799">
    <property type="term" value="F:hydrolase activity, hydrolyzing N-glycosyl compounds"/>
    <property type="evidence" value="ECO:0007669"/>
    <property type="project" value="UniProtKB-UniRule"/>
</dbReference>
<dbReference type="AlphaFoldDB" id="A0ABD5EA89"/>
<dbReference type="Proteomes" id="UP001183607">
    <property type="component" value="Unassembled WGS sequence"/>
</dbReference>
<dbReference type="GO" id="GO:0009234">
    <property type="term" value="P:menaquinone biosynthetic process"/>
    <property type="evidence" value="ECO:0007669"/>
    <property type="project" value="UniProtKB-UniRule"/>
</dbReference>